<dbReference type="InterPro" id="IPR006311">
    <property type="entry name" value="TAT_signal"/>
</dbReference>
<dbReference type="InterPro" id="IPR005064">
    <property type="entry name" value="BUG"/>
</dbReference>
<comment type="caution">
    <text evidence="3">The sequence shown here is derived from an EMBL/GenBank/DDBJ whole genome shotgun (WGS) entry which is preliminary data.</text>
</comment>
<dbReference type="PROSITE" id="PS51318">
    <property type="entry name" value="TAT"/>
    <property type="match status" value="1"/>
</dbReference>
<dbReference type="EMBL" id="LLXZ01000138">
    <property type="protein sequence ID" value="KRR03982.1"/>
    <property type="molecule type" value="Genomic_DNA"/>
</dbReference>
<organism evidence="3 4">
    <name type="scientific">Bradyrhizobium jicamae</name>
    <dbReference type="NCBI Taxonomy" id="280332"/>
    <lineage>
        <taxon>Bacteria</taxon>
        <taxon>Pseudomonadati</taxon>
        <taxon>Pseudomonadota</taxon>
        <taxon>Alphaproteobacteria</taxon>
        <taxon>Hyphomicrobiales</taxon>
        <taxon>Nitrobacteraceae</taxon>
        <taxon>Bradyrhizobium</taxon>
    </lineage>
</organism>
<reference evidence="3 4" key="1">
    <citation type="submission" date="2014-03" db="EMBL/GenBank/DDBJ databases">
        <title>Bradyrhizobium valentinum sp. nov., isolated from effective nodules of Lupinus mariae-josephae, a lupine endemic of basic-lime soils in Eastern Spain.</title>
        <authorList>
            <person name="Duran D."/>
            <person name="Rey L."/>
            <person name="Navarro A."/>
            <person name="Busquets A."/>
            <person name="Imperial J."/>
            <person name="Ruiz-Argueso T."/>
        </authorList>
    </citation>
    <scope>NUCLEOTIDE SEQUENCE [LARGE SCALE GENOMIC DNA]</scope>
    <source>
        <strain evidence="3 4">PAC68</strain>
    </source>
</reference>
<dbReference type="Proteomes" id="UP000050863">
    <property type="component" value="Unassembled WGS sequence"/>
</dbReference>
<dbReference type="InterPro" id="IPR042100">
    <property type="entry name" value="Bug_dom1"/>
</dbReference>
<dbReference type="AlphaFoldDB" id="A0A0R3L9R7"/>
<evidence type="ECO:0008006" key="5">
    <source>
        <dbReference type="Google" id="ProtNLM"/>
    </source>
</evidence>
<dbReference type="STRING" id="280332.CQ12_24225"/>
<dbReference type="OrthoDB" id="8263732at2"/>
<dbReference type="PANTHER" id="PTHR42928:SF5">
    <property type="entry name" value="BLR1237 PROTEIN"/>
    <property type="match status" value="1"/>
</dbReference>
<evidence type="ECO:0000313" key="3">
    <source>
        <dbReference type="EMBL" id="KRR03982.1"/>
    </source>
</evidence>
<dbReference type="RefSeq" id="WP_057837502.1">
    <property type="nucleotide sequence ID" value="NZ_LLXZ01000138.1"/>
</dbReference>
<name>A0A0R3L9R7_9BRAD</name>
<dbReference type="Gene3D" id="3.40.190.150">
    <property type="entry name" value="Bordetella uptake gene, domain 1"/>
    <property type="match status" value="1"/>
</dbReference>
<dbReference type="PIRSF" id="PIRSF017082">
    <property type="entry name" value="YflP"/>
    <property type="match status" value="1"/>
</dbReference>
<evidence type="ECO:0000256" key="2">
    <source>
        <dbReference type="SAM" id="SignalP"/>
    </source>
</evidence>
<accession>A0A0R3L9R7</accession>
<sequence length="329" mass="35003">MNAISRRRFIGSAAAASAIPLIGTSAHAQTDWPTKPIKIIAGYPAGGQTDLFARTYGEYIRAETGQNVTVENKAGASGSVAAVEAKRAAPDGYTLMFTISTTMIMNRVLIKDIAYDAEKDFILVSIMPAGSLPFVASEKTGAKTLDEFVAYAKKAEKVNIGTYGAGSYAHMAVAEMNKQYGLKMEAVHYRGEAPMWTDLAGGFIDGAHGSYSAALSVLQSGRGHAVAVSRKRMSTLPHVPSFKEQGATSRIFQLTGFQCCAAPAGTPADVIQKLSKLLVAGGKTEKVLKVMKSFGVDDTAMTFEETQRLYKEEAPVWLEAVTSLGLAPS</sequence>
<dbReference type="Gene3D" id="3.40.190.10">
    <property type="entry name" value="Periplasmic binding protein-like II"/>
    <property type="match status" value="1"/>
</dbReference>
<comment type="similarity">
    <text evidence="1">Belongs to the UPF0065 (bug) family.</text>
</comment>
<dbReference type="PANTHER" id="PTHR42928">
    <property type="entry name" value="TRICARBOXYLATE-BINDING PROTEIN"/>
    <property type="match status" value="1"/>
</dbReference>
<dbReference type="SUPFAM" id="SSF53850">
    <property type="entry name" value="Periplasmic binding protein-like II"/>
    <property type="match status" value="1"/>
</dbReference>
<keyword evidence="2" id="KW-0732">Signal</keyword>
<feature type="chain" id="PRO_5006442835" description="ABC transporter substrate-binding protein" evidence="2">
    <location>
        <begin position="29"/>
        <end position="329"/>
    </location>
</feature>
<evidence type="ECO:0000313" key="4">
    <source>
        <dbReference type="Proteomes" id="UP000050863"/>
    </source>
</evidence>
<gene>
    <name evidence="3" type="ORF">CQ12_24225</name>
</gene>
<keyword evidence="4" id="KW-1185">Reference proteome</keyword>
<dbReference type="Pfam" id="PF03401">
    <property type="entry name" value="TctC"/>
    <property type="match status" value="1"/>
</dbReference>
<protein>
    <recommendedName>
        <fullName evidence="5">ABC transporter substrate-binding protein</fullName>
    </recommendedName>
</protein>
<proteinExistence type="inferred from homology"/>
<evidence type="ECO:0000256" key="1">
    <source>
        <dbReference type="ARBA" id="ARBA00006987"/>
    </source>
</evidence>
<dbReference type="CDD" id="cd07012">
    <property type="entry name" value="PBP2_Bug_TTT"/>
    <property type="match status" value="1"/>
</dbReference>
<feature type="signal peptide" evidence="2">
    <location>
        <begin position="1"/>
        <end position="28"/>
    </location>
</feature>